<dbReference type="EMBL" id="FOTW01000010">
    <property type="protein sequence ID" value="SFL95690.1"/>
    <property type="molecule type" value="Genomic_DNA"/>
</dbReference>
<feature type="compositionally biased region" description="Low complexity" evidence="1">
    <location>
        <begin position="70"/>
        <end position="83"/>
    </location>
</feature>
<organism evidence="2 3">
    <name type="scientific">Rugamonas rubra</name>
    <dbReference type="NCBI Taxonomy" id="758825"/>
    <lineage>
        <taxon>Bacteria</taxon>
        <taxon>Pseudomonadati</taxon>
        <taxon>Pseudomonadota</taxon>
        <taxon>Betaproteobacteria</taxon>
        <taxon>Burkholderiales</taxon>
        <taxon>Oxalobacteraceae</taxon>
        <taxon>Telluria group</taxon>
        <taxon>Rugamonas</taxon>
    </lineage>
</organism>
<dbReference type="Proteomes" id="UP000199470">
    <property type="component" value="Unassembled WGS sequence"/>
</dbReference>
<reference evidence="2 3" key="1">
    <citation type="submission" date="2016-10" db="EMBL/GenBank/DDBJ databases">
        <authorList>
            <person name="de Groot N.N."/>
        </authorList>
    </citation>
    <scope>NUCLEOTIDE SEQUENCE [LARGE SCALE GENOMIC DNA]</scope>
    <source>
        <strain evidence="2 3">ATCC 43154</strain>
    </source>
</reference>
<evidence type="ECO:0000313" key="3">
    <source>
        <dbReference type="Proteomes" id="UP000199470"/>
    </source>
</evidence>
<evidence type="ECO:0000256" key="1">
    <source>
        <dbReference type="SAM" id="MobiDB-lite"/>
    </source>
</evidence>
<name>A0A1I4LXJ7_9BURK</name>
<feature type="compositionally biased region" description="Pro residues" evidence="1">
    <location>
        <begin position="51"/>
        <end position="69"/>
    </location>
</feature>
<evidence type="ECO:0000313" key="2">
    <source>
        <dbReference type="EMBL" id="SFL95690.1"/>
    </source>
</evidence>
<protein>
    <submittedName>
        <fullName evidence="2">Uncharacterized protein</fullName>
    </submittedName>
</protein>
<feature type="region of interest" description="Disordered" evidence="1">
    <location>
        <begin position="48"/>
        <end position="98"/>
    </location>
</feature>
<accession>A0A1I4LXJ7</accession>
<proteinExistence type="predicted"/>
<dbReference type="AlphaFoldDB" id="A0A1I4LXJ7"/>
<dbReference type="RefSeq" id="WP_093387330.1">
    <property type="nucleotide sequence ID" value="NZ_FOTW01000010.1"/>
</dbReference>
<keyword evidence="3" id="KW-1185">Reference proteome</keyword>
<sequence length="223" mass="24158">MHFSRKLPRRWVGLLLTLLLHLALLYSLLLGKPAPQREDGQAARPAMQWLLPPPPKRAAPIATPPPTAPSRPIKPAKPAAATLLPPPPQAIAAPAEAPAAEPAAALPAEPVFGAAPPSAADVMRQPKRDLGKIDLGKLEQELRKEFPQRGVPQQPPDSKQARLERGINAAHEAVPPKWYEPARMVELSQPNSQVRVYKVSTALGAYCITVKEDGKKNFTTCPR</sequence>
<gene>
    <name evidence="2" type="ORF">SAMN02982985_02107</name>
</gene>
<dbReference type="OrthoDB" id="8702831at2"/>